<dbReference type="InterPro" id="IPR038729">
    <property type="entry name" value="Rad50/SbcC_AAA"/>
</dbReference>
<sequence length="166" mass="19249">MKTYIEKLVIDKCGILQNKTLHFSPDKINLIYGDNESGKTTLLELIRYGFYEIGKKHKINAFPDKYAEIYLNCLTQPCKVTLTDKKRTISPNDSLLNTLSENVSRENYENIFAFGQEELFNIRYKDIFGREKNAILAATGVDLETDLNKIHNELRKSYENLYKPKA</sequence>
<dbReference type="Gene3D" id="3.40.50.300">
    <property type="entry name" value="P-loop containing nucleotide triphosphate hydrolases"/>
    <property type="match status" value="1"/>
</dbReference>
<proteinExistence type="predicted"/>
<dbReference type="PANTHER" id="PTHR41259">
    <property type="entry name" value="DOUBLE-STRAND BREAK REPAIR RAD50 ATPASE, PUTATIVE-RELATED"/>
    <property type="match status" value="1"/>
</dbReference>
<dbReference type="GO" id="GO:0006302">
    <property type="term" value="P:double-strand break repair"/>
    <property type="evidence" value="ECO:0007669"/>
    <property type="project" value="InterPro"/>
</dbReference>
<comment type="caution">
    <text evidence="2">The sequence shown here is derived from an EMBL/GenBank/DDBJ whole genome shotgun (WGS) entry which is preliminary data.</text>
</comment>
<dbReference type="PANTHER" id="PTHR41259:SF1">
    <property type="entry name" value="DOUBLE-STRAND BREAK REPAIR RAD50 ATPASE, PUTATIVE-RELATED"/>
    <property type="match status" value="1"/>
</dbReference>
<organism evidence="2 3">
    <name type="scientific">Flexistipes sinusarabici</name>
    <dbReference type="NCBI Taxonomy" id="2352"/>
    <lineage>
        <taxon>Bacteria</taxon>
        <taxon>Pseudomonadati</taxon>
        <taxon>Deferribacterota</taxon>
        <taxon>Deferribacteres</taxon>
        <taxon>Deferribacterales</taxon>
        <taxon>Flexistipitaceae</taxon>
        <taxon>Flexistipes</taxon>
    </lineage>
</organism>
<gene>
    <name evidence="2" type="ORF">DHM44_08970</name>
</gene>
<evidence type="ECO:0000313" key="2">
    <source>
        <dbReference type="EMBL" id="HCW93800.1"/>
    </source>
</evidence>
<dbReference type="GO" id="GO:0016887">
    <property type="term" value="F:ATP hydrolysis activity"/>
    <property type="evidence" value="ECO:0007669"/>
    <property type="project" value="InterPro"/>
</dbReference>
<dbReference type="EMBL" id="DPPF01000186">
    <property type="protein sequence ID" value="HCW93800.1"/>
    <property type="molecule type" value="Genomic_DNA"/>
</dbReference>
<dbReference type="InterPro" id="IPR027417">
    <property type="entry name" value="P-loop_NTPase"/>
</dbReference>
<evidence type="ECO:0000313" key="3">
    <source>
        <dbReference type="Proteomes" id="UP000262325"/>
    </source>
</evidence>
<accession>A0A3D5QDS8</accession>
<protein>
    <recommendedName>
        <fullName evidence="1">Rad50/SbcC-type AAA domain-containing protein</fullName>
    </recommendedName>
</protein>
<feature type="non-terminal residue" evidence="2">
    <location>
        <position position="166"/>
    </location>
</feature>
<feature type="domain" description="Rad50/SbcC-type AAA" evidence="1">
    <location>
        <begin position="7"/>
        <end position="114"/>
    </location>
</feature>
<reference evidence="2 3" key="1">
    <citation type="journal article" date="2018" name="Nat. Biotechnol.">
        <title>A standardized bacterial taxonomy based on genome phylogeny substantially revises the tree of life.</title>
        <authorList>
            <person name="Parks D.H."/>
            <person name="Chuvochina M."/>
            <person name="Waite D.W."/>
            <person name="Rinke C."/>
            <person name="Skarshewski A."/>
            <person name="Chaumeil P.A."/>
            <person name="Hugenholtz P."/>
        </authorList>
    </citation>
    <scope>NUCLEOTIDE SEQUENCE [LARGE SCALE GENOMIC DNA]</scope>
    <source>
        <strain evidence="2">UBA8672</strain>
    </source>
</reference>
<name>A0A3D5QDS8_FLESI</name>
<dbReference type="Proteomes" id="UP000262325">
    <property type="component" value="Unassembled WGS sequence"/>
</dbReference>
<dbReference type="AlphaFoldDB" id="A0A3D5QDS8"/>
<evidence type="ECO:0000259" key="1">
    <source>
        <dbReference type="Pfam" id="PF13476"/>
    </source>
</evidence>
<dbReference type="SUPFAM" id="SSF52540">
    <property type="entry name" value="P-loop containing nucleoside triphosphate hydrolases"/>
    <property type="match status" value="1"/>
</dbReference>
<dbReference type="Pfam" id="PF13476">
    <property type="entry name" value="AAA_23"/>
    <property type="match status" value="1"/>
</dbReference>